<sequence>MKKILRRTLALGCAAVLLTAVGLTACKPNPVIDGDYRTPTAAELAHAVSSIDENALLRDPASDAFGFSIQGDIDLNINAAGDSVIMNGEGNYDIAIPNVNEAGSVGKGSLRLNASQAVDGTAGTYVLSGDVYHDSDNLYLDVVDGTEPYCGKIPFGDLVAILEDLFGDVSGGGVLPMRHVQPLKVPSQETQDMEDMLEELAAAGISVGLDDSAGLKLKFYANDDYFRAIEESTTGGFGEIDFRFQGKTLEVYLYINEDGTFEQFSVYIDMGYSASYPEETADYSMDAQLVIRRSQESVTLPEELYDENEYPPLDPTLPSPVGAFIVH</sequence>
<keyword evidence="1" id="KW-0732">Signal</keyword>
<protein>
    <recommendedName>
        <fullName evidence="4">Lipoprotein</fullName>
    </recommendedName>
</protein>
<proteinExistence type="predicted"/>
<evidence type="ECO:0000313" key="3">
    <source>
        <dbReference type="Proteomes" id="UP000824044"/>
    </source>
</evidence>
<reference evidence="2" key="2">
    <citation type="submission" date="2021-04" db="EMBL/GenBank/DDBJ databases">
        <authorList>
            <person name="Gilroy R."/>
        </authorList>
    </citation>
    <scope>NUCLEOTIDE SEQUENCE</scope>
    <source>
        <strain evidence="2">CHK33-5263</strain>
    </source>
</reference>
<dbReference type="PROSITE" id="PS51257">
    <property type="entry name" value="PROKAR_LIPOPROTEIN"/>
    <property type="match status" value="1"/>
</dbReference>
<evidence type="ECO:0000256" key="1">
    <source>
        <dbReference type="SAM" id="SignalP"/>
    </source>
</evidence>
<evidence type="ECO:0000313" key="2">
    <source>
        <dbReference type="EMBL" id="HIZ23883.1"/>
    </source>
</evidence>
<feature type="signal peptide" evidence="1">
    <location>
        <begin position="1"/>
        <end position="25"/>
    </location>
</feature>
<feature type="chain" id="PRO_5039391114" description="Lipoprotein" evidence="1">
    <location>
        <begin position="26"/>
        <end position="327"/>
    </location>
</feature>
<gene>
    <name evidence="2" type="ORF">H9812_00165</name>
</gene>
<dbReference type="Proteomes" id="UP000824044">
    <property type="component" value="Unassembled WGS sequence"/>
</dbReference>
<dbReference type="EMBL" id="DXBS01000003">
    <property type="protein sequence ID" value="HIZ23883.1"/>
    <property type="molecule type" value="Genomic_DNA"/>
</dbReference>
<reference evidence="2" key="1">
    <citation type="journal article" date="2021" name="PeerJ">
        <title>Extensive microbial diversity within the chicken gut microbiome revealed by metagenomics and culture.</title>
        <authorList>
            <person name="Gilroy R."/>
            <person name="Ravi A."/>
            <person name="Getino M."/>
            <person name="Pursley I."/>
            <person name="Horton D.L."/>
            <person name="Alikhan N.F."/>
            <person name="Baker D."/>
            <person name="Gharbi K."/>
            <person name="Hall N."/>
            <person name="Watson M."/>
            <person name="Adriaenssens E.M."/>
            <person name="Foster-Nyarko E."/>
            <person name="Jarju S."/>
            <person name="Secka A."/>
            <person name="Antonio M."/>
            <person name="Oren A."/>
            <person name="Chaudhuri R.R."/>
            <person name="La Ragione R."/>
            <person name="Hildebrand F."/>
            <person name="Pallen M.J."/>
        </authorList>
    </citation>
    <scope>NUCLEOTIDE SEQUENCE</scope>
    <source>
        <strain evidence="2">CHK33-5263</strain>
    </source>
</reference>
<organism evidence="2 3">
    <name type="scientific">Candidatus Gallimonas intestinigallinarum</name>
    <dbReference type="NCBI Taxonomy" id="2838604"/>
    <lineage>
        <taxon>Bacteria</taxon>
        <taxon>Bacillati</taxon>
        <taxon>Bacillota</taxon>
        <taxon>Clostridia</taxon>
        <taxon>Candidatus Gallimonas</taxon>
    </lineage>
</organism>
<dbReference type="AlphaFoldDB" id="A0A9D2DVR6"/>
<comment type="caution">
    <text evidence="2">The sequence shown here is derived from an EMBL/GenBank/DDBJ whole genome shotgun (WGS) entry which is preliminary data.</text>
</comment>
<evidence type="ECO:0008006" key="4">
    <source>
        <dbReference type="Google" id="ProtNLM"/>
    </source>
</evidence>
<name>A0A9D2DVR6_9FIRM</name>
<accession>A0A9D2DVR6</accession>